<accession>A0A1G6GP99</accession>
<dbReference type="InterPro" id="IPR057704">
    <property type="entry name" value="DUF7944"/>
</dbReference>
<gene>
    <name evidence="3" type="ORF">SAMN05421749_101232</name>
</gene>
<protein>
    <recommendedName>
        <fullName evidence="2">DUF7944 domain-containing protein</fullName>
    </recommendedName>
</protein>
<keyword evidence="1" id="KW-0732">Signal</keyword>
<dbReference type="Proteomes" id="UP000242317">
    <property type="component" value="Unassembled WGS sequence"/>
</dbReference>
<evidence type="ECO:0000259" key="2">
    <source>
        <dbReference type="Pfam" id="PF25642"/>
    </source>
</evidence>
<reference evidence="4" key="1">
    <citation type="submission" date="2016-09" db="EMBL/GenBank/DDBJ databases">
        <authorList>
            <person name="Varghese N."/>
            <person name="Submissions S."/>
        </authorList>
    </citation>
    <scope>NUCLEOTIDE SEQUENCE [LARGE SCALE GENOMIC DNA]</scope>
    <source>
        <strain evidence="4">ANC 3699</strain>
    </source>
</reference>
<feature type="chain" id="PRO_5017450328" description="DUF7944 domain-containing protein" evidence="1">
    <location>
        <begin position="28"/>
        <end position="137"/>
    </location>
</feature>
<proteinExistence type="predicted"/>
<sequence length="137" mass="14821">MQNLMKTALKSTVIALMFSGLSATAMAQSTAPAQDKDNIEITPAIQTTKEEIAVVQVLSEICPDIIGKNANFDQGYKRVLTDLLPGISDPVLAVQALSEESDYQPVLKQARQDAAKASREENRAVCLDVINWGKKSS</sequence>
<keyword evidence="4" id="KW-1185">Reference proteome</keyword>
<evidence type="ECO:0000313" key="4">
    <source>
        <dbReference type="Proteomes" id="UP000242317"/>
    </source>
</evidence>
<evidence type="ECO:0000256" key="1">
    <source>
        <dbReference type="SAM" id="SignalP"/>
    </source>
</evidence>
<dbReference type="Pfam" id="PF25642">
    <property type="entry name" value="DUF7944"/>
    <property type="match status" value="1"/>
</dbReference>
<feature type="domain" description="DUF7944" evidence="2">
    <location>
        <begin position="48"/>
        <end position="129"/>
    </location>
</feature>
<evidence type="ECO:0000313" key="3">
    <source>
        <dbReference type="EMBL" id="SDB83768.1"/>
    </source>
</evidence>
<dbReference type="NCBIfam" id="NF047330">
    <property type="entry name" value="MCR_0457_fam"/>
    <property type="match status" value="1"/>
</dbReference>
<feature type="signal peptide" evidence="1">
    <location>
        <begin position="1"/>
        <end position="27"/>
    </location>
</feature>
<organism evidence="3 4">
    <name type="scientific">Acinetobacter marinus</name>
    <dbReference type="NCBI Taxonomy" id="281375"/>
    <lineage>
        <taxon>Bacteria</taxon>
        <taxon>Pseudomonadati</taxon>
        <taxon>Pseudomonadota</taxon>
        <taxon>Gammaproteobacteria</taxon>
        <taxon>Moraxellales</taxon>
        <taxon>Moraxellaceae</taxon>
        <taxon>Acinetobacter</taxon>
    </lineage>
</organism>
<dbReference type="AlphaFoldDB" id="A0A1G6GP99"/>
<name>A0A1G6GP99_9GAMM</name>
<dbReference type="EMBL" id="FMYK01000001">
    <property type="protein sequence ID" value="SDB83768.1"/>
    <property type="molecule type" value="Genomic_DNA"/>
</dbReference>